<evidence type="ECO:0000313" key="7">
    <source>
        <dbReference type="Proteomes" id="UP000000383"/>
    </source>
</evidence>
<dbReference type="KEGG" id="meh:M301_1160"/>
<dbReference type="SUPFAM" id="SSF46689">
    <property type="entry name" value="Homeodomain-like"/>
    <property type="match status" value="1"/>
</dbReference>
<dbReference type="PRINTS" id="PR00455">
    <property type="entry name" value="HTHTETR"/>
</dbReference>
<keyword evidence="2 4" id="KW-0238">DNA-binding</keyword>
<feature type="domain" description="HTH tetR-type" evidence="5">
    <location>
        <begin position="20"/>
        <end position="80"/>
    </location>
</feature>
<gene>
    <name evidence="6" type="ordered locus">M301_1160</name>
</gene>
<sequence>MAKLKLTAKPRKSPVQDRSRATVDAIMQAATYILNEDGWGGLNTNAIAERAGVNIASLYQFFPNKQAVIAELQRRHATSIHEDLQDALQSVSKQPTLRAAITVIVEMVVKEHRGAPEVHKAISEELPLSQRCIQDGQGELLKRMLSALQPFMKNVPDPKLAIYMVGISMQAIVHQVTNQRPELLNHTSLVDELVILIERFLIRD</sequence>
<dbReference type="GO" id="GO:0003700">
    <property type="term" value="F:DNA-binding transcription factor activity"/>
    <property type="evidence" value="ECO:0007669"/>
    <property type="project" value="TreeGrafter"/>
</dbReference>
<dbReference type="InterPro" id="IPR009057">
    <property type="entry name" value="Homeodomain-like_sf"/>
</dbReference>
<dbReference type="PANTHER" id="PTHR30055:SF234">
    <property type="entry name" value="HTH-TYPE TRANSCRIPTIONAL REGULATOR BETI"/>
    <property type="match status" value="1"/>
</dbReference>
<dbReference type="PROSITE" id="PS50977">
    <property type="entry name" value="HTH_TETR_2"/>
    <property type="match status" value="1"/>
</dbReference>
<dbReference type="EMBL" id="CP002056">
    <property type="protein sequence ID" value="ADI29544.1"/>
    <property type="molecule type" value="Genomic_DNA"/>
</dbReference>
<feature type="DNA-binding region" description="H-T-H motif" evidence="4">
    <location>
        <begin position="43"/>
        <end position="62"/>
    </location>
</feature>
<dbReference type="InterPro" id="IPR001647">
    <property type="entry name" value="HTH_TetR"/>
</dbReference>
<keyword evidence="3" id="KW-0804">Transcription</keyword>
<evidence type="ECO:0000256" key="3">
    <source>
        <dbReference type="ARBA" id="ARBA00023163"/>
    </source>
</evidence>
<dbReference type="Gene3D" id="1.10.357.10">
    <property type="entry name" value="Tetracycline Repressor, domain 2"/>
    <property type="match status" value="1"/>
</dbReference>
<dbReference type="STRING" id="666681.M301_1160"/>
<dbReference type="PANTHER" id="PTHR30055">
    <property type="entry name" value="HTH-TYPE TRANSCRIPTIONAL REGULATOR RUTR"/>
    <property type="match status" value="1"/>
</dbReference>
<organism evidence="6 7">
    <name type="scientific">Methylotenera versatilis (strain 301)</name>
    <dbReference type="NCBI Taxonomy" id="666681"/>
    <lineage>
        <taxon>Bacteria</taxon>
        <taxon>Pseudomonadati</taxon>
        <taxon>Pseudomonadota</taxon>
        <taxon>Betaproteobacteria</taxon>
        <taxon>Nitrosomonadales</taxon>
        <taxon>Methylophilaceae</taxon>
        <taxon>Methylotenera</taxon>
    </lineage>
</organism>
<keyword evidence="1" id="KW-0805">Transcription regulation</keyword>
<evidence type="ECO:0000259" key="5">
    <source>
        <dbReference type="PROSITE" id="PS50977"/>
    </source>
</evidence>
<protein>
    <submittedName>
        <fullName evidence="6">Transcriptional regulator, TetR family</fullName>
    </submittedName>
</protein>
<dbReference type="Pfam" id="PF17918">
    <property type="entry name" value="TetR_C_15"/>
    <property type="match status" value="1"/>
</dbReference>
<evidence type="ECO:0000256" key="1">
    <source>
        <dbReference type="ARBA" id="ARBA00023015"/>
    </source>
</evidence>
<evidence type="ECO:0000256" key="4">
    <source>
        <dbReference type="PROSITE-ProRule" id="PRU00335"/>
    </source>
</evidence>
<name>D7DHK9_METV0</name>
<reference evidence="7" key="1">
    <citation type="submission" date="2010-05" db="EMBL/GenBank/DDBJ databases">
        <title>Complete sequence of Methylotenera sp. 301.</title>
        <authorList>
            <person name="Lucas S."/>
            <person name="Copeland A."/>
            <person name="Lapidus A."/>
            <person name="Cheng J.-F."/>
            <person name="Bruce D."/>
            <person name="Goodwin L."/>
            <person name="Pitluck S."/>
            <person name="Clum A."/>
            <person name="Land M."/>
            <person name="Hauser L."/>
            <person name="Kyrpides N."/>
            <person name="Ivanova N."/>
            <person name="Chistoservova L."/>
            <person name="Kalyuzhnaya M."/>
            <person name="Woyke T."/>
        </authorList>
    </citation>
    <scope>NUCLEOTIDE SEQUENCE [LARGE SCALE GENOMIC DNA]</scope>
    <source>
        <strain evidence="7">301</strain>
    </source>
</reference>
<dbReference type="eggNOG" id="COG1309">
    <property type="taxonomic scope" value="Bacteria"/>
</dbReference>
<dbReference type="HOGENOM" id="CLU_069356_46_0_4"/>
<evidence type="ECO:0000256" key="2">
    <source>
        <dbReference type="ARBA" id="ARBA00023125"/>
    </source>
</evidence>
<evidence type="ECO:0000313" key="6">
    <source>
        <dbReference type="EMBL" id="ADI29544.1"/>
    </source>
</evidence>
<dbReference type="OrthoDB" id="9816320at2"/>
<accession>D7DHK9</accession>
<dbReference type="Proteomes" id="UP000000383">
    <property type="component" value="Chromosome"/>
</dbReference>
<dbReference type="Pfam" id="PF00440">
    <property type="entry name" value="TetR_N"/>
    <property type="match status" value="1"/>
</dbReference>
<dbReference type="RefSeq" id="WP_013147860.1">
    <property type="nucleotide sequence ID" value="NC_014207.1"/>
</dbReference>
<proteinExistence type="predicted"/>
<dbReference type="AlphaFoldDB" id="D7DHK9"/>
<dbReference type="InterPro" id="IPR050109">
    <property type="entry name" value="HTH-type_TetR-like_transc_reg"/>
</dbReference>
<dbReference type="InterPro" id="IPR041669">
    <property type="entry name" value="TetR_C_15"/>
</dbReference>
<dbReference type="GO" id="GO:0000976">
    <property type="term" value="F:transcription cis-regulatory region binding"/>
    <property type="evidence" value="ECO:0007669"/>
    <property type="project" value="TreeGrafter"/>
</dbReference>
<reference evidence="6 7" key="2">
    <citation type="journal article" date="2011" name="J. Bacteriol.">
        <title>Genomes of three methylotrophs from a single niche uncover genetic and metabolic divergence of Methylophilaceae.</title>
        <authorList>
            <person name="Lapidus A."/>
            <person name="Clum A."/>
            <person name="Labutti K."/>
            <person name="Kaluzhnaya M.G."/>
            <person name="Lim S."/>
            <person name="Beck D.A."/>
            <person name="Glavina Del Rio T."/>
            <person name="Nolan M."/>
            <person name="Mavromatis K."/>
            <person name="Huntemann M."/>
            <person name="Lucas S."/>
            <person name="Lidstrom M.E."/>
            <person name="Ivanova N."/>
            <person name="Chistoserdova L."/>
        </authorList>
    </citation>
    <scope>NUCLEOTIDE SEQUENCE [LARGE SCALE GENOMIC DNA]</scope>
    <source>
        <strain evidence="6 7">301</strain>
    </source>
</reference>
<keyword evidence="7" id="KW-1185">Reference proteome</keyword>